<organism evidence="1">
    <name type="scientific">viral metagenome</name>
    <dbReference type="NCBI Taxonomy" id="1070528"/>
    <lineage>
        <taxon>unclassified sequences</taxon>
        <taxon>metagenomes</taxon>
        <taxon>organismal metagenomes</taxon>
    </lineage>
</organism>
<sequence>MKDNRKHTPGHWIVQNTRRFDQYPPMVEVREIVNAKGNIIACAVYSDKGNEQLANAHLLAAAPELMEACRNAMEIYEHIKPACCEEFVEATYEKLKAAIAKAEGRE</sequence>
<evidence type="ECO:0000313" key="2">
    <source>
        <dbReference type="EMBL" id="QJH97049.1"/>
    </source>
</evidence>
<protein>
    <submittedName>
        <fullName evidence="1">Uncharacterized protein</fullName>
    </submittedName>
</protein>
<accession>A0A6H1ZA77</accession>
<reference evidence="1" key="1">
    <citation type="submission" date="2020-03" db="EMBL/GenBank/DDBJ databases">
        <title>The deep terrestrial virosphere.</title>
        <authorList>
            <person name="Holmfeldt K."/>
            <person name="Nilsson E."/>
            <person name="Simone D."/>
            <person name="Lopez-Fernandez M."/>
            <person name="Wu X."/>
            <person name="de Brujin I."/>
            <person name="Lundin D."/>
            <person name="Andersson A."/>
            <person name="Bertilsson S."/>
            <person name="Dopson M."/>
        </authorList>
    </citation>
    <scope>NUCLEOTIDE SEQUENCE</scope>
    <source>
        <strain evidence="1">TM448A00093</strain>
        <strain evidence="2">TM448B00906</strain>
    </source>
</reference>
<dbReference type="EMBL" id="MT143975">
    <property type="protein sequence ID" value="QJA44277.1"/>
    <property type="molecule type" value="Genomic_DNA"/>
</dbReference>
<dbReference type="EMBL" id="MT144671">
    <property type="protein sequence ID" value="QJH97049.1"/>
    <property type="molecule type" value="Genomic_DNA"/>
</dbReference>
<gene>
    <name evidence="1" type="ORF">TM448A00093_0007</name>
    <name evidence="2" type="ORF">TM448B00906_0021</name>
</gene>
<proteinExistence type="predicted"/>
<evidence type="ECO:0000313" key="1">
    <source>
        <dbReference type="EMBL" id="QJA44277.1"/>
    </source>
</evidence>
<dbReference type="AlphaFoldDB" id="A0A6H1ZA77"/>
<name>A0A6H1ZA77_9ZZZZ</name>